<reference evidence="4" key="1">
    <citation type="submission" date="2025-08" db="UniProtKB">
        <authorList>
            <consortium name="RefSeq"/>
        </authorList>
    </citation>
    <scope>IDENTIFICATION</scope>
</reference>
<evidence type="ECO:0000256" key="1">
    <source>
        <dbReference type="SAM" id="MobiDB-lite"/>
    </source>
</evidence>
<dbReference type="OMA" id="WSARDSD"/>
<name>A0A8B7XRC6_ACAPL</name>
<dbReference type="OrthoDB" id="10521296at2759"/>
<sequence length="225" mass="24687">MAPSRAVGGCLIFLFVGFIWIPIWIVYSSGSGVAITVLAADVVVETETSTQYLLSAQSEGNDKPTLPEKFSEMLKLTRRENDKGQAATDTTLPTGVVTNQPINAVGIPTTHTQTNHEWSSQISSGDGATISSNQSNAERNKKAGSNDNACNRMADLQKTTLHWIKTLCEALKRQPVIVRVVLLVTVGLSSLLFTVIAYKLLCPRLYRREGIEKLYDIEDSWLLFA</sequence>
<keyword evidence="2" id="KW-0472">Membrane</keyword>
<feature type="transmembrane region" description="Helical" evidence="2">
    <location>
        <begin position="176"/>
        <end position="198"/>
    </location>
</feature>
<evidence type="ECO:0000313" key="4">
    <source>
        <dbReference type="RefSeq" id="XP_022082541.1"/>
    </source>
</evidence>
<organism evidence="3 4">
    <name type="scientific">Acanthaster planci</name>
    <name type="common">Crown-of-thorns starfish</name>
    <dbReference type="NCBI Taxonomy" id="133434"/>
    <lineage>
        <taxon>Eukaryota</taxon>
        <taxon>Metazoa</taxon>
        <taxon>Echinodermata</taxon>
        <taxon>Eleutherozoa</taxon>
        <taxon>Asterozoa</taxon>
        <taxon>Asteroidea</taxon>
        <taxon>Valvatacea</taxon>
        <taxon>Valvatida</taxon>
        <taxon>Acanthasteridae</taxon>
        <taxon>Acanthaster</taxon>
    </lineage>
</organism>
<keyword evidence="2" id="KW-0812">Transmembrane</keyword>
<feature type="transmembrane region" description="Helical" evidence="2">
    <location>
        <begin position="7"/>
        <end position="27"/>
    </location>
</feature>
<gene>
    <name evidence="4" type="primary">LOC110974903</name>
</gene>
<proteinExistence type="predicted"/>
<keyword evidence="2" id="KW-1133">Transmembrane helix</keyword>
<keyword evidence="3" id="KW-1185">Reference proteome</keyword>
<dbReference type="AlphaFoldDB" id="A0A8B7XRC6"/>
<dbReference type="Proteomes" id="UP000694845">
    <property type="component" value="Unplaced"/>
</dbReference>
<dbReference type="KEGG" id="aplc:110974903"/>
<accession>A0A8B7XRC6</accession>
<evidence type="ECO:0000313" key="3">
    <source>
        <dbReference type="Proteomes" id="UP000694845"/>
    </source>
</evidence>
<dbReference type="RefSeq" id="XP_022082541.1">
    <property type="nucleotide sequence ID" value="XM_022226849.1"/>
</dbReference>
<dbReference type="GeneID" id="110974903"/>
<feature type="region of interest" description="Disordered" evidence="1">
    <location>
        <begin position="113"/>
        <end position="148"/>
    </location>
</feature>
<evidence type="ECO:0000256" key="2">
    <source>
        <dbReference type="SAM" id="Phobius"/>
    </source>
</evidence>
<protein>
    <submittedName>
        <fullName evidence="4">Uncharacterized protein LOC110974903</fullName>
    </submittedName>
</protein>